<accession>A0ABV6MK29</accession>
<keyword evidence="1" id="KW-1133">Transmembrane helix</keyword>
<gene>
    <name evidence="2" type="ORF">ACFFH7_04110</name>
</gene>
<feature type="transmembrane region" description="Helical" evidence="1">
    <location>
        <begin position="39"/>
        <end position="58"/>
    </location>
</feature>
<proteinExistence type="predicted"/>
<dbReference type="EMBL" id="JBHLUD010000001">
    <property type="protein sequence ID" value="MFC0540651.1"/>
    <property type="molecule type" value="Genomic_DNA"/>
</dbReference>
<evidence type="ECO:0000256" key="1">
    <source>
        <dbReference type="SAM" id="Phobius"/>
    </source>
</evidence>
<feature type="transmembrane region" description="Helical" evidence="1">
    <location>
        <begin position="12"/>
        <end position="33"/>
    </location>
</feature>
<comment type="caution">
    <text evidence="2">The sequence shown here is derived from an EMBL/GenBank/DDBJ whole genome shotgun (WGS) entry which is preliminary data.</text>
</comment>
<protein>
    <recommendedName>
        <fullName evidence="4">DUF4229 domain-containing protein</fullName>
    </recommendedName>
</protein>
<evidence type="ECO:0008006" key="4">
    <source>
        <dbReference type="Google" id="ProtNLM"/>
    </source>
</evidence>
<dbReference type="Proteomes" id="UP001589810">
    <property type="component" value="Unassembled WGS sequence"/>
</dbReference>
<keyword evidence="3" id="KW-1185">Reference proteome</keyword>
<evidence type="ECO:0000313" key="2">
    <source>
        <dbReference type="EMBL" id="MFC0540651.1"/>
    </source>
</evidence>
<keyword evidence="1" id="KW-0812">Transmembrane</keyword>
<dbReference type="RefSeq" id="WP_379793770.1">
    <property type="nucleotide sequence ID" value="NZ_JBHLUD010000001.1"/>
</dbReference>
<reference evidence="2 3" key="1">
    <citation type="submission" date="2024-09" db="EMBL/GenBank/DDBJ databases">
        <authorList>
            <person name="Sun Q."/>
            <person name="Mori K."/>
        </authorList>
    </citation>
    <scope>NUCLEOTIDE SEQUENCE [LARGE SCALE GENOMIC DNA]</scope>
    <source>
        <strain evidence="2 3">TBRC 1432</strain>
    </source>
</reference>
<evidence type="ECO:0000313" key="3">
    <source>
        <dbReference type="Proteomes" id="UP001589810"/>
    </source>
</evidence>
<keyword evidence="1" id="KW-0472">Membrane</keyword>
<name>A0ABV6MK29_9PSEU</name>
<organism evidence="2 3">
    <name type="scientific">Kutzneria chonburiensis</name>
    <dbReference type="NCBI Taxonomy" id="1483604"/>
    <lineage>
        <taxon>Bacteria</taxon>
        <taxon>Bacillati</taxon>
        <taxon>Actinomycetota</taxon>
        <taxon>Actinomycetes</taxon>
        <taxon>Pseudonocardiales</taxon>
        <taxon>Pseudonocardiaceae</taxon>
        <taxon>Kutzneria</taxon>
    </lineage>
</organism>
<sequence>MKVRSFLTLPFVVLFELLRMLFFPALVVAGAWLFTPATVFLVILAVAGVYTLIVLAVWQLRLRATLRRIGRAPIVITALGGDDDRGARRRGRR</sequence>